<evidence type="ECO:0000256" key="6">
    <source>
        <dbReference type="ARBA" id="ARBA00023136"/>
    </source>
</evidence>
<evidence type="ECO:0000256" key="1">
    <source>
        <dbReference type="ARBA" id="ARBA00004308"/>
    </source>
</evidence>
<feature type="domain" description="MRH" evidence="11">
    <location>
        <begin position="2215"/>
        <end position="2420"/>
    </location>
</feature>
<feature type="chain" id="PRO_5002742340" description="MRH domain-containing protein" evidence="10">
    <location>
        <begin position="29"/>
        <end position="2571"/>
    </location>
</feature>
<proteinExistence type="predicted"/>
<keyword evidence="4 10" id="KW-0732">Signal</keyword>
<feature type="domain" description="MRH" evidence="11">
    <location>
        <begin position="1590"/>
        <end position="1728"/>
    </location>
</feature>
<dbReference type="STRING" id="81824.A9URQ9"/>
<feature type="domain" description="MRH" evidence="11">
    <location>
        <begin position="991"/>
        <end position="1133"/>
    </location>
</feature>
<keyword evidence="3 9" id="KW-0812">Transmembrane</keyword>
<evidence type="ECO:0000256" key="3">
    <source>
        <dbReference type="ARBA" id="ARBA00022692"/>
    </source>
</evidence>
<evidence type="ECO:0000256" key="8">
    <source>
        <dbReference type="SAM" id="MobiDB-lite"/>
    </source>
</evidence>
<feature type="domain" description="MRH" evidence="11">
    <location>
        <begin position="1287"/>
        <end position="1426"/>
    </location>
</feature>
<reference evidence="12 13" key="1">
    <citation type="journal article" date="2008" name="Nature">
        <title>The genome of the choanoflagellate Monosiga brevicollis and the origin of metazoans.</title>
        <authorList>
            <consortium name="JGI Sequencing"/>
            <person name="King N."/>
            <person name="Westbrook M.J."/>
            <person name="Young S.L."/>
            <person name="Kuo A."/>
            <person name="Abedin M."/>
            <person name="Chapman J."/>
            <person name="Fairclough S."/>
            <person name="Hellsten U."/>
            <person name="Isogai Y."/>
            <person name="Letunic I."/>
            <person name="Marr M."/>
            <person name="Pincus D."/>
            <person name="Putnam N."/>
            <person name="Rokas A."/>
            <person name="Wright K.J."/>
            <person name="Zuzow R."/>
            <person name="Dirks W."/>
            <person name="Good M."/>
            <person name="Goodstein D."/>
            <person name="Lemons D."/>
            <person name="Li W."/>
            <person name="Lyons J.B."/>
            <person name="Morris A."/>
            <person name="Nichols S."/>
            <person name="Richter D.J."/>
            <person name="Salamov A."/>
            <person name="Bork P."/>
            <person name="Lim W.A."/>
            <person name="Manning G."/>
            <person name="Miller W.T."/>
            <person name="McGinnis W."/>
            <person name="Shapiro H."/>
            <person name="Tjian R."/>
            <person name="Grigoriev I.V."/>
            <person name="Rokhsar D."/>
        </authorList>
    </citation>
    <scope>NUCLEOTIDE SEQUENCE [LARGE SCALE GENOMIC DNA]</scope>
    <source>
        <strain evidence="13">MX1 / ATCC 50154</strain>
    </source>
</reference>
<dbReference type="InterPro" id="IPR000479">
    <property type="entry name" value="CIMR_rpt"/>
</dbReference>
<feature type="compositionally biased region" description="Acidic residues" evidence="8">
    <location>
        <begin position="2521"/>
        <end position="2530"/>
    </location>
</feature>
<feature type="domain" description="MRH" evidence="11">
    <location>
        <begin position="715"/>
        <end position="846"/>
    </location>
</feature>
<protein>
    <recommendedName>
        <fullName evidence="11">MRH domain-containing protein</fullName>
    </recommendedName>
</protein>
<keyword evidence="2" id="KW-0813">Transport</keyword>
<evidence type="ECO:0000256" key="9">
    <source>
        <dbReference type="SAM" id="Phobius"/>
    </source>
</evidence>
<keyword evidence="13" id="KW-1185">Reference proteome</keyword>
<feature type="domain" description="MRH" evidence="11">
    <location>
        <begin position="1903"/>
        <end position="2032"/>
    </location>
</feature>
<feature type="region of interest" description="Disordered" evidence="8">
    <location>
        <begin position="2429"/>
        <end position="2454"/>
    </location>
</feature>
<feature type="compositionally biased region" description="Gly residues" evidence="8">
    <location>
        <begin position="2438"/>
        <end position="2451"/>
    </location>
</feature>
<evidence type="ECO:0000256" key="7">
    <source>
        <dbReference type="ARBA" id="ARBA00023157"/>
    </source>
</evidence>
<evidence type="ECO:0000256" key="5">
    <source>
        <dbReference type="ARBA" id="ARBA00022989"/>
    </source>
</evidence>
<dbReference type="PANTHER" id="PTHR15071:SF0">
    <property type="entry name" value="MANNOSE 6-PHOSPHATE RECEPTOR-LIKE PROTEIN 1"/>
    <property type="match status" value="1"/>
</dbReference>
<dbReference type="SMART" id="SM01404">
    <property type="entry name" value="CIMR"/>
    <property type="match status" value="14"/>
</dbReference>
<dbReference type="RefSeq" id="XP_001743254.1">
    <property type="nucleotide sequence ID" value="XM_001743202.1"/>
</dbReference>
<dbReference type="Gene3D" id="2.70.130.10">
    <property type="entry name" value="Mannose-6-phosphate receptor binding domain"/>
    <property type="match status" value="16"/>
</dbReference>
<feature type="domain" description="MRH" evidence="11">
    <location>
        <begin position="1737"/>
        <end position="1896"/>
    </location>
</feature>
<keyword evidence="6 9" id="KW-0472">Membrane</keyword>
<dbReference type="FunCoup" id="A9URQ9">
    <property type="interactions" value="507"/>
</dbReference>
<feature type="domain" description="MRH" evidence="11">
    <location>
        <begin position="2036"/>
        <end position="2188"/>
    </location>
</feature>
<dbReference type="PANTHER" id="PTHR15071">
    <property type="entry name" value="MANNOSE-6-PHOSPHATE RECEPTOR FAMILY MEMBER"/>
    <property type="match status" value="1"/>
</dbReference>
<dbReference type="GO" id="GO:0005537">
    <property type="term" value="F:D-mannose binding"/>
    <property type="evidence" value="ECO:0007669"/>
    <property type="project" value="InterPro"/>
</dbReference>
<dbReference type="InterPro" id="IPR044865">
    <property type="entry name" value="MRH_dom"/>
</dbReference>
<dbReference type="KEGG" id="mbr:MONBRDRAFT_35769"/>
<gene>
    <name evidence="12" type="ORF">MONBRDRAFT_35769</name>
</gene>
<feature type="domain" description="MRH" evidence="11">
    <location>
        <begin position="33"/>
        <end position="197"/>
    </location>
</feature>
<feature type="compositionally biased region" description="Acidic residues" evidence="8">
    <location>
        <begin position="2557"/>
        <end position="2571"/>
    </location>
</feature>
<dbReference type="GO" id="GO:0007041">
    <property type="term" value="P:lysosomal transport"/>
    <property type="evidence" value="ECO:0007669"/>
    <property type="project" value="InterPro"/>
</dbReference>
<feature type="domain" description="MRH" evidence="11">
    <location>
        <begin position="851"/>
        <end position="985"/>
    </location>
</feature>
<evidence type="ECO:0000259" key="11">
    <source>
        <dbReference type="PROSITE" id="PS51914"/>
    </source>
</evidence>
<dbReference type="Proteomes" id="UP000001357">
    <property type="component" value="Unassembled WGS sequence"/>
</dbReference>
<feature type="domain" description="MRH" evidence="11">
    <location>
        <begin position="584"/>
        <end position="709"/>
    </location>
</feature>
<dbReference type="SUPFAM" id="SSF50911">
    <property type="entry name" value="Mannose 6-phosphate receptor domain"/>
    <property type="match status" value="16"/>
</dbReference>
<dbReference type="GO" id="GO:0010008">
    <property type="term" value="C:endosome membrane"/>
    <property type="evidence" value="ECO:0007669"/>
    <property type="project" value="UniProtKB-SubCell"/>
</dbReference>
<evidence type="ECO:0000256" key="4">
    <source>
        <dbReference type="ARBA" id="ARBA00022729"/>
    </source>
</evidence>
<organism evidence="12 13">
    <name type="scientific">Monosiga brevicollis</name>
    <name type="common">Choanoflagellate</name>
    <dbReference type="NCBI Taxonomy" id="81824"/>
    <lineage>
        <taxon>Eukaryota</taxon>
        <taxon>Choanoflagellata</taxon>
        <taxon>Craspedida</taxon>
        <taxon>Salpingoecidae</taxon>
        <taxon>Monosiga</taxon>
    </lineage>
</organism>
<evidence type="ECO:0000256" key="2">
    <source>
        <dbReference type="ARBA" id="ARBA00022448"/>
    </source>
</evidence>
<feature type="domain" description="MRH" evidence="11">
    <location>
        <begin position="1430"/>
        <end position="1574"/>
    </location>
</feature>
<feature type="transmembrane region" description="Helical" evidence="9">
    <location>
        <begin position="2460"/>
        <end position="2480"/>
    </location>
</feature>
<feature type="domain" description="MRH" evidence="11">
    <location>
        <begin position="370"/>
        <end position="513"/>
    </location>
</feature>
<evidence type="ECO:0000313" key="13">
    <source>
        <dbReference type="Proteomes" id="UP000001357"/>
    </source>
</evidence>
<dbReference type="OMA" id="FITYQSS"/>
<dbReference type="InterPro" id="IPR009011">
    <property type="entry name" value="Man6P_isomerase_rcpt-bd_dom_sf"/>
</dbReference>
<feature type="signal peptide" evidence="10">
    <location>
        <begin position="1"/>
        <end position="28"/>
    </location>
</feature>
<comment type="subcellular location">
    <subcellularLocation>
        <location evidence="1">Endomembrane system</location>
    </subcellularLocation>
</comment>
<dbReference type="GO" id="GO:0005802">
    <property type="term" value="C:trans-Golgi network"/>
    <property type="evidence" value="ECO:0000318"/>
    <property type="project" value="GO_Central"/>
</dbReference>
<dbReference type="InParanoid" id="A9URQ9"/>
<dbReference type="EMBL" id="CH991544">
    <property type="protein sequence ID" value="EDQ91968.1"/>
    <property type="molecule type" value="Genomic_DNA"/>
</dbReference>
<name>A9URQ9_MONBE</name>
<dbReference type="GO" id="GO:0038023">
    <property type="term" value="F:signaling receptor activity"/>
    <property type="evidence" value="ECO:0007669"/>
    <property type="project" value="InterPro"/>
</dbReference>
<dbReference type="PROSITE" id="PS51914">
    <property type="entry name" value="MRH"/>
    <property type="match status" value="15"/>
</dbReference>
<feature type="region of interest" description="Disordered" evidence="8">
    <location>
        <begin position="2519"/>
        <end position="2571"/>
    </location>
</feature>
<dbReference type="eggNOG" id="KOG4504">
    <property type="taxonomic scope" value="Eukaryota"/>
</dbReference>
<sequence>MGTRSGQKMAFIGLLLLIGWSSLDRATAAGCNDGCCLQYETAEGVAAFDLRPLTRTGNQPDYMLHDLDSSNTVYYINVCANLTKAGTSGQRCHSLSADSAACQALVDPSLAPAADRDAYPFDLGHRTTSLQWIDETEKSHGMELTYFDGTKCDKLPRQSNIQFVCNTHGRGHPIYEGELHHACEYLFRWETDLACANVHHGTEVECSVTDPVTKDYYDLSPLIRSTTNWEVLRLDGGGEDYSMEINVCRSLVPTGSLPATCADDVSAACQRKINTTNVDGTSFSLGQVATPQISDGIVKLVYEGGTPCGARQRRTIIELTCDPDSPVTAEPVYKSEIETCVYLFEWTTPYACPVTSKTSGGEDEVVTVNTTCTITTAGGFQYDFSAINTIENVEYNEEHRMAISFCDGGYRCGNDLAGICLTEDEDDEGPINETLASPAHRIIADGENLRMEFTAETCHMDPTQSFHAIVNFVCDPEATRLDANFIHRTDTTLDVEHDCEPVFELLTALACQPEAIPCGVPGYNFDLSDLTLEHDNWRTVDEDQEDGRCLAPATLILPESLNPKPCPVHSSTAVSTRPVYSHALLCSVTFNRLAGKYAYLINVCQNIVENEESVGCRANAGICQVLADPSSSASFEPRSLGQATQPYVNGDNELVIDFVTGDWCPAANAYRNASLILLCSEIQGSPVVLGEVSTCSYKFSWETPLACALHEANSTNCKATSPEGQIFDFSRLKDQEFIAKHDGQSAYHVSVCGTNSHCAGQGAVCNLDGQQAFGDATSKIQVEDDDVFMTLVSSQTCSAYGDMVKKETIISFVCPEGAHKNNDVVVFDDDGCTVLLTWYTDIVCTSAFKPIPCSVLGEHGDYYDLTRLVNSHSNYQAGGGGSTFQINVCRPVTAISGENCPVDAGVCQLDAVGDTDVSLGTPSAPQYDADRNQLYILYQGGQDGCEARLDFECSTSDEGLVFVEKMTYHTCLYRFRWRTPVACPVKVLKGKDCAVRDPVTNTLVNLTSLQATTSTGYAVTEPIHGYTFYVDICRAITCPGKTSDASVGACQTKPGDDQFPKLLGDANGDLMFEDDTLMLKYTGGETCGNSVHRTTKIFFECEEANPDDAPQFFTEIDPCIYVFKWKTPLACLPEIECRASNNGHDYHLDALKQSSSNYVAVGAGGVHFALNVCGRLNEQSTTCGGFSAACLTESSGEHISLGNPSAPYIAADGTLTLSYSYGDECTTSDGVETRYSARILFVCKNEMGYIGAPEYQYTSANGCEYVFTWQTSYACAEADDDEGEVVGDCKVEQNGNIFDLSALMNHDPLTTTYTHGTDAYKYSLSVCGKLGTSVPTACQGQGACQALIDDPSKANALGKPSARLYADDGTLKLQYANGSGCFDGSVLRSTTVLFRCNESIEADLSFLGENSCQYELEVATKYACQETRRVPCEATDPINSDSPSFDLSDLMKNDMDYVASSSFRVPGSTVIFNVCRTLVAPPSTACGGNSGICLNVDDKYYSLGNIQQPMINVDGQYVISYAGGDCPFTSGTSTATINLVCSPDGRIGVPELINTPNENCDYIFSWVHPLAHCENEQSTTVAPSHTLTKEDCIVTDIQGVTYDLTALAGKTFTAQSDSDPEYSYLLHVCGDLAETCQPGVGTAGACQKKSGSAHSLGHFTRAPYFKSGELVLEYTDGDSNGCGDGMTRGTVINFECAPEVDEGTPYYVGETNQCQYEFTWRTKYACGSSGLEPITPLECAVNHKGITYDFGELRRMATDDPPNWVAYNEENVSEKDKYVFDINVCGSLNHFAGMGACLGASMCQTAPNDASYAPRVVGQARHEPVAIEDDDGDVHFQLSYDLPQGFSTDCNGADRSAVINFYCAEHEGEVGYPIFIGESSACHYEFRWDTMYACAPKEAEVTGDCTVADPMTGQVYDLSPLGKAALPYTDGQGSYSVAICESHNGCSSSAGSGVCKGQQTGLGEVNANLTIVDHSLQLEYKNGDPCGEGTSTYSSVIQFYCDPEVEKEVTLDATADDCVNVFHVGTKYACPETTDMDCTVVSADGTAYDLSVLKRYTHQDSWQVRNEDSDAKHDYFINVCHLLTGLPTETRQCGNSAACQIEKSTGAAYKLGTLDTEPYLEDGKLKLHYSGGTACHVGGQTVERSTDIIFECNEDPETASPLGVPYFHAEDQACHYVMHWKTTAACPVKSQLQAGCVLRNPITNEKYAMLNQGASLTGVGVDKATDTSYTISVCDTITCGDDKAASGCQQPNGKGGISLGKSLGIEISPDGELVMQMQGGTSKCHGTYTRAATVTFQCVPSKTPTRVDFSGGYIDINVCAAVEDGGCSDNTAACLHLDGQDQAVSLGSFDNAKPQSLGNSVYLQYTDGGDDCDVGAGGAYSLQIDFVCSTTTTQTPKVTKSPTSSCLVRIEWPTCEVCPSADPCHDLEDETTTLSPSGAGGDKGSSQGGSNSGKHSKGGVIAAVVIVVALVAIGAGVLIMSPTRRASILGCFGRSTVQPQYQYRKMGDVEALPDEARNLFDDDDDDDDEGALVGFKPAPGGRPAAFSPERSVGVHAEDDDDDDDDEIIALD</sequence>
<dbReference type="Pfam" id="PF00878">
    <property type="entry name" value="CIMR"/>
    <property type="match status" value="14"/>
</dbReference>
<feature type="domain" description="MRH" evidence="11">
    <location>
        <begin position="1135"/>
        <end position="1277"/>
    </location>
</feature>
<feature type="domain" description="MRH" evidence="11">
    <location>
        <begin position="204"/>
        <end position="354"/>
    </location>
</feature>
<accession>A9URQ9</accession>
<evidence type="ECO:0000256" key="10">
    <source>
        <dbReference type="SAM" id="SignalP"/>
    </source>
</evidence>
<keyword evidence="7" id="KW-1015">Disulfide bond</keyword>
<dbReference type="GeneID" id="5888418"/>
<keyword evidence="5 9" id="KW-1133">Transmembrane helix</keyword>
<evidence type="ECO:0000313" key="12">
    <source>
        <dbReference type="EMBL" id="EDQ91968.1"/>
    </source>
</evidence>
<dbReference type="GO" id="GO:0000139">
    <property type="term" value="C:Golgi membrane"/>
    <property type="evidence" value="ECO:0007669"/>
    <property type="project" value="UniProtKB-SubCell"/>
</dbReference>